<comment type="subunit">
    <text evidence="10">Heterodimer of AddA and RexB.</text>
</comment>
<dbReference type="InterPro" id="IPR038726">
    <property type="entry name" value="PDDEXK_AddAB-type"/>
</dbReference>
<dbReference type="Gene3D" id="3.40.50.300">
    <property type="entry name" value="P-loop containing nucleotide triphosphate hydrolases"/>
    <property type="match status" value="3"/>
</dbReference>
<keyword evidence="3 10" id="KW-0227">DNA damage</keyword>
<evidence type="ECO:0000256" key="1">
    <source>
        <dbReference type="ARBA" id="ARBA00022722"/>
    </source>
</evidence>
<dbReference type="PANTHER" id="PTHR30591">
    <property type="entry name" value="RECBCD ENZYME SUBUNIT RECC"/>
    <property type="match status" value="1"/>
</dbReference>
<name>A0A8H9F9W1_LACHE</name>
<comment type="caution">
    <text evidence="10">Lacks conserved residue(s) required for the propagation of feature annotation.</text>
</comment>
<dbReference type="GO" id="GO:0005524">
    <property type="term" value="F:ATP binding"/>
    <property type="evidence" value="ECO:0007669"/>
    <property type="project" value="UniProtKB-UniRule"/>
</dbReference>
<accession>A0A8H9F9W1</accession>
<dbReference type="EC" id="3.1.-.-" evidence="10"/>
<evidence type="ECO:0000259" key="11">
    <source>
        <dbReference type="Pfam" id="PF12705"/>
    </source>
</evidence>
<evidence type="ECO:0000259" key="12">
    <source>
        <dbReference type="Pfam" id="PF21445"/>
    </source>
</evidence>
<evidence type="ECO:0000313" key="14">
    <source>
        <dbReference type="Proteomes" id="UP000618094"/>
    </source>
</evidence>
<comment type="similarity">
    <text evidence="10">Belongs to the helicase family. AddB/RexB type 2 subfamily.</text>
</comment>
<keyword evidence="8 10" id="KW-0238">DNA-binding</keyword>
<keyword evidence="4 10" id="KW-0378">Hydrolase</keyword>
<dbReference type="InterPro" id="IPR027417">
    <property type="entry name" value="P-loop_NTPase"/>
</dbReference>
<keyword evidence="5 10" id="KW-0347">Helicase</keyword>
<keyword evidence="2 10" id="KW-0547">Nucleotide-binding</keyword>
<feature type="domain" description="ATP-dependent helicase/deoxyribonuclease subunit B N-terminal" evidence="12">
    <location>
        <begin position="7"/>
        <end position="270"/>
    </location>
</feature>
<proteinExistence type="inferred from homology"/>
<evidence type="ECO:0000256" key="6">
    <source>
        <dbReference type="ARBA" id="ARBA00022839"/>
    </source>
</evidence>
<dbReference type="AlphaFoldDB" id="A0A8H9F9W1"/>
<comment type="miscellaneous">
    <text evidence="10">Despite having helicase-like domains, this subunit does not have helicase activity.</text>
</comment>
<dbReference type="GO" id="GO:0016817">
    <property type="term" value="F:hydrolase activity, acting on acid anhydrides"/>
    <property type="evidence" value="ECO:0007669"/>
    <property type="project" value="InterPro"/>
</dbReference>
<dbReference type="Pfam" id="PF12705">
    <property type="entry name" value="PDDEXK_1"/>
    <property type="match status" value="1"/>
</dbReference>
<gene>
    <name evidence="10 13" type="primary">rexB</name>
    <name evidence="13" type="ORF">LHEH8_14410</name>
</gene>
<dbReference type="EMBL" id="BLYO01000309">
    <property type="protein sequence ID" value="GFO99685.1"/>
    <property type="molecule type" value="Genomic_DNA"/>
</dbReference>
<dbReference type="Pfam" id="PF21445">
    <property type="entry name" value="ADDB_N"/>
    <property type="match status" value="1"/>
</dbReference>
<evidence type="ECO:0000256" key="2">
    <source>
        <dbReference type="ARBA" id="ARBA00022741"/>
    </source>
</evidence>
<dbReference type="GO" id="GO:0008409">
    <property type="term" value="F:5'-3' exonuclease activity"/>
    <property type="evidence" value="ECO:0007669"/>
    <property type="project" value="UniProtKB-UniRule"/>
</dbReference>
<keyword evidence="9 10" id="KW-0234">DNA repair</keyword>
<dbReference type="PANTHER" id="PTHR30591:SF1">
    <property type="entry name" value="RECBCD ENZYME SUBUNIT RECC"/>
    <property type="match status" value="1"/>
</dbReference>
<dbReference type="RefSeq" id="WP_057729714.1">
    <property type="nucleotide sequence ID" value="NZ_BLYO01000309.1"/>
</dbReference>
<evidence type="ECO:0000256" key="5">
    <source>
        <dbReference type="ARBA" id="ARBA00022806"/>
    </source>
</evidence>
<keyword evidence="1 10" id="KW-0540">Nuclease</keyword>
<evidence type="ECO:0000256" key="8">
    <source>
        <dbReference type="ARBA" id="ARBA00023125"/>
    </source>
</evidence>
<evidence type="ECO:0000313" key="13">
    <source>
        <dbReference type="EMBL" id="GFO99685.1"/>
    </source>
</evidence>
<dbReference type="SUPFAM" id="SSF52540">
    <property type="entry name" value="P-loop containing nucleoside triphosphate hydrolases"/>
    <property type="match status" value="1"/>
</dbReference>
<comment type="caution">
    <text evidence="13">The sequence shown here is derived from an EMBL/GenBank/DDBJ whole genome shotgun (WGS) entry which is preliminary data.</text>
</comment>
<evidence type="ECO:0000256" key="7">
    <source>
        <dbReference type="ARBA" id="ARBA00022840"/>
    </source>
</evidence>
<sequence>MIKILTGRQTDPLQEKILATAIENYQRHPENETFIIVPNHIKFTTEVRAINKLASSKKQTETAVKNLHVLSFSRLAWFFLKDAEQGLPTQLDDAASAMLLTHIIEQKQDELIIFEQSNSGMVRQLYNTILQVYDGNLDLDNIDETNLDQETKSKIHDLRIIYDAFIEEIAGKFSTKNEVQVQLNDILAKNFELKNASFYFCDFSHFSLQEMLTIQILMRKAKNVTLAFKTRLGNINPKAEAGDYDYVIQQTIRRLVSFLQERDMDYVASEFPIPSEPTPREILNSLWTETVSKVDELKQVQLVKADSRYAEAYFVARTIYQQVALNNYRYRDFLILAPDLKEYETYLTPILRQNNIPFFNDLQQEMKYHPLVVLIENLFNLRDLKENPFQTQSMLAILKTHLLIPSWYKEEAEYIHDVDELENFVLAHGINHNLWKKHFADFVSAEVIRLDKIDEEVAKIDRLRGYLVDKVNNLFTKLEQEKDSQKALTIFFDFLTKNGIAERLEQWRDVANNAGDLQQAQQPEQLWDLLIQLLKDYLAINPEKFDLDEFFNMLISAFKEATFSQIPSTLDAVNLSEMGMVQTSGYKQVFIIGATSGNLPSIEKKPGFLTTENLNQLQSSFESDAYLEDNQRLNNLDQNYQFGLSLALAQDRVYISYPVLNASNEKLDPSIYYQRLQDYGAPEFSQHDLPGKMQELLSFITNPDASLGYLAYINSNTSDEAIDELLKITQKYLPQKVKAVLDASDFDNQPEDIGEDLAAELYGKNLYSSVSQLETFYENSYEYFLTYGLKLRRRLENEFDVIQAGNYFHETFDRLVKRLNEQHIDLADLSSVELEQQLNQVRDVIKDESKYAQLMNDPFNQYLFHCLDHTTSKVARNWRKSLAETPLRAKYSELSFGLDQNLDQKIKGISLDIPDLAGNHQVNLRGKIDRVDLANFAEKDQVLAQVIDYKSSAKKFDLGMFYNGIALQMVSYLDVLTNNNRFFAEEDKLSLLGAFYQTVTRQLERLNSNKLIDSSLNLRENAIDSKPKLMYTGLISNNPEILLEAEPLLDGKSSQASQLYTGVGTKARGGFKLPADRNFSEEELQLLLEYDEYLIKEASRQILSGQIKLNPYRYGRNKNALTYSDFKDIFFFDAMLRHNQYHEISNMSKKDLLVKIKEKLGKKD</sequence>
<feature type="domain" description="PD-(D/E)XK endonuclease-like" evidence="11">
    <location>
        <begin position="769"/>
        <end position="1015"/>
    </location>
</feature>
<dbReference type="GO" id="GO:0004386">
    <property type="term" value="F:helicase activity"/>
    <property type="evidence" value="ECO:0007669"/>
    <property type="project" value="UniProtKB-KW"/>
</dbReference>
<dbReference type="InterPro" id="IPR049035">
    <property type="entry name" value="ADDB_N"/>
</dbReference>
<evidence type="ECO:0000256" key="3">
    <source>
        <dbReference type="ARBA" id="ARBA00022763"/>
    </source>
</evidence>
<evidence type="ECO:0000256" key="4">
    <source>
        <dbReference type="ARBA" id="ARBA00022801"/>
    </source>
</evidence>
<dbReference type="InterPro" id="IPR014141">
    <property type="entry name" value="DNA_helicase_suRexB"/>
</dbReference>
<evidence type="ECO:0000256" key="9">
    <source>
        <dbReference type="ARBA" id="ARBA00023204"/>
    </source>
</evidence>
<comment type="function">
    <text evidence="10">The heterodimer acts as both an ATP-dependent DNA helicase and an ATP-dependent, dual-direction single-stranded exonuclease. Recognizes the chi site generating a DNA molecule suitable for the initiation of homologous recombination. This subunit has 5' -&gt; 3' nuclease activity but not helicase activity.</text>
</comment>
<reference evidence="13" key="1">
    <citation type="submission" date="2020-07" db="EMBL/GenBank/DDBJ databases">
        <title>Draft genome sequence of Lactobacillus helveticus strain H-8.</title>
        <authorList>
            <person name="Endo A."/>
            <person name="Maeno S."/>
            <person name="Kido Y."/>
        </authorList>
    </citation>
    <scope>NUCLEOTIDE SEQUENCE</scope>
    <source>
        <strain evidence="13">H-8</strain>
    </source>
</reference>
<dbReference type="GO" id="GO:0003690">
    <property type="term" value="F:double-stranded DNA binding"/>
    <property type="evidence" value="ECO:0007669"/>
    <property type="project" value="UniProtKB-UniRule"/>
</dbReference>
<comment type="cofactor">
    <cofactor evidence="10">
        <name>Mg(2+)</name>
        <dbReference type="ChEBI" id="CHEBI:18420"/>
    </cofactor>
</comment>
<protein>
    <recommendedName>
        <fullName evidence="10">ATP-dependent helicase/deoxyribonuclease subunit B</fullName>
        <ecNumber evidence="10">3.1.-.-</ecNumber>
    </recommendedName>
    <alternativeName>
        <fullName evidence="10">ATP-dependent helicase/nuclease subunit RexB</fullName>
    </alternativeName>
</protein>
<dbReference type="HAMAP" id="MF_01453">
    <property type="entry name" value="AddB_type2"/>
    <property type="match status" value="1"/>
</dbReference>
<keyword evidence="7 10" id="KW-0067">ATP-binding</keyword>
<dbReference type="GO" id="GO:0000724">
    <property type="term" value="P:double-strand break repair via homologous recombination"/>
    <property type="evidence" value="ECO:0007669"/>
    <property type="project" value="UniProtKB-UniRule"/>
</dbReference>
<keyword evidence="6 10" id="KW-0269">Exonuclease</keyword>
<evidence type="ECO:0000256" key="10">
    <source>
        <dbReference type="HAMAP-Rule" id="MF_01453"/>
    </source>
</evidence>
<organism evidence="13 14">
    <name type="scientific">Lactobacillus helveticus</name>
    <name type="common">Lactobacillus suntoryeus</name>
    <dbReference type="NCBI Taxonomy" id="1587"/>
    <lineage>
        <taxon>Bacteria</taxon>
        <taxon>Bacillati</taxon>
        <taxon>Bacillota</taxon>
        <taxon>Bacilli</taxon>
        <taxon>Lactobacillales</taxon>
        <taxon>Lactobacillaceae</taxon>
        <taxon>Lactobacillus</taxon>
    </lineage>
</organism>
<dbReference type="Proteomes" id="UP000618094">
    <property type="component" value="Unassembled WGS sequence"/>
</dbReference>